<keyword evidence="1" id="KW-0862">Zinc</keyword>
<evidence type="ECO:0000313" key="4">
    <source>
        <dbReference type="Proteomes" id="UP000483820"/>
    </source>
</evidence>
<name>A0A6A5H7L4_CAERE</name>
<sequence>MDKLRTHIDIQHNKKIAENISGVVCDECNTVFRSVKSLKDHKRKIHGAKKHECPHCQKKFYYASDLKGHVKSVHSNKW</sequence>
<dbReference type="PROSITE" id="PS50157">
    <property type="entry name" value="ZINC_FINGER_C2H2_2"/>
    <property type="match status" value="2"/>
</dbReference>
<feature type="domain" description="C2H2-type" evidence="2">
    <location>
        <begin position="51"/>
        <end position="78"/>
    </location>
</feature>
<evidence type="ECO:0000313" key="3">
    <source>
        <dbReference type="EMBL" id="KAF1762856.1"/>
    </source>
</evidence>
<organism evidence="3 4">
    <name type="scientific">Caenorhabditis remanei</name>
    <name type="common">Caenorhabditis vulgaris</name>
    <dbReference type="NCBI Taxonomy" id="31234"/>
    <lineage>
        <taxon>Eukaryota</taxon>
        <taxon>Metazoa</taxon>
        <taxon>Ecdysozoa</taxon>
        <taxon>Nematoda</taxon>
        <taxon>Chromadorea</taxon>
        <taxon>Rhabditida</taxon>
        <taxon>Rhabditina</taxon>
        <taxon>Rhabditomorpha</taxon>
        <taxon>Rhabditoidea</taxon>
        <taxon>Rhabditidae</taxon>
        <taxon>Peloderinae</taxon>
        <taxon>Caenorhabditis</taxon>
    </lineage>
</organism>
<dbReference type="InterPro" id="IPR013087">
    <property type="entry name" value="Znf_C2H2_type"/>
</dbReference>
<dbReference type="SUPFAM" id="SSF57667">
    <property type="entry name" value="beta-beta-alpha zinc fingers"/>
    <property type="match status" value="1"/>
</dbReference>
<proteinExistence type="predicted"/>
<dbReference type="CTD" id="78775093"/>
<keyword evidence="1" id="KW-0479">Metal-binding</keyword>
<reference evidence="3 4" key="1">
    <citation type="submission" date="2019-12" db="EMBL/GenBank/DDBJ databases">
        <title>Chromosome-level assembly of the Caenorhabditis remanei genome.</title>
        <authorList>
            <person name="Teterina A.A."/>
            <person name="Willis J.H."/>
            <person name="Phillips P.C."/>
        </authorList>
    </citation>
    <scope>NUCLEOTIDE SEQUENCE [LARGE SCALE GENOMIC DNA]</scope>
    <source>
        <strain evidence="3 4">PX506</strain>
        <tissue evidence="3">Whole organism</tissue>
    </source>
</reference>
<evidence type="ECO:0000256" key="1">
    <source>
        <dbReference type="PROSITE-ProRule" id="PRU00042"/>
    </source>
</evidence>
<dbReference type="KEGG" id="crq:GCK72_011119"/>
<dbReference type="GO" id="GO:0008270">
    <property type="term" value="F:zinc ion binding"/>
    <property type="evidence" value="ECO:0007669"/>
    <property type="project" value="UniProtKB-KW"/>
</dbReference>
<dbReference type="GeneID" id="78775093"/>
<dbReference type="EMBL" id="WUAV01000003">
    <property type="protein sequence ID" value="KAF1762856.1"/>
    <property type="molecule type" value="Genomic_DNA"/>
</dbReference>
<keyword evidence="1" id="KW-0863">Zinc-finger</keyword>
<evidence type="ECO:0000259" key="2">
    <source>
        <dbReference type="PROSITE" id="PS50157"/>
    </source>
</evidence>
<dbReference type="RefSeq" id="XP_053587808.1">
    <property type="nucleotide sequence ID" value="XM_053728231.1"/>
</dbReference>
<dbReference type="Pfam" id="PF13912">
    <property type="entry name" value="zf-C2H2_6"/>
    <property type="match status" value="1"/>
</dbReference>
<accession>A0A6A5H7L4</accession>
<dbReference type="InterPro" id="IPR036236">
    <property type="entry name" value="Znf_C2H2_sf"/>
</dbReference>
<dbReference type="SMART" id="SM00355">
    <property type="entry name" value="ZnF_C2H2"/>
    <property type="match status" value="2"/>
</dbReference>
<gene>
    <name evidence="3" type="ORF">GCK72_011119</name>
</gene>
<dbReference type="Gene3D" id="3.30.160.60">
    <property type="entry name" value="Classic Zinc Finger"/>
    <property type="match status" value="2"/>
</dbReference>
<dbReference type="Pfam" id="PF00096">
    <property type="entry name" value="zf-C2H2"/>
    <property type="match status" value="1"/>
</dbReference>
<feature type="domain" description="C2H2-type" evidence="2">
    <location>
        <begin position="23"/>
        <end position="51"/>
    </location>
</feature>
<dbReference type="AlphaFoldDB" id="A0A6A5H7L4"/>
<dbReference type="PROSITE" id="PS00028">
    <property type="entry name" value="ZINC_FINGER_C2H2_1"/>
    <property type="match status" value="2"/>
</dbReference>
<comment type="caution">
    <text evidence="3">The sequence shown here is derived from an EMBL/GenBank/DDBJ whole genome shotgun (WGS) entry which is preliminary data.</text>
</comment>
<dbReference type="Proteomes" id="UP000483820">
    <property type="component" value="Chromosome III"/>
</dbReference>
<protein>
    <recommendedName>
        <fullName evidence="2">C2H2-type domain-containing protein</fullName>
    </recommendedName>
</protein>